<gene>
    <name evidence="1" type="ORF">R3P38DRAFT_3058106</name>
</gene>
<dbReference type="InterPro" id="IPR032675">
    <property type="entry name" value="LRR_dom_sf"/>
</dbReference>
<name>A0AAW0A371_9AGAR</name>
<accession>A0AAW0A371</accession>
<dbReference type="AlphaFoldDB" id="A0AAW0A371"/>
<evidence type="ECO:0000313" key="2">
    <source>
        <dbReference type="Proteomes" id="UP001362999"/>
    </source>
</evidence>
<evidence type="ECO:0000313" key="1">
    <source>
        <dbReference type="EMBL" id="KAK7000362.1"/>
    </source>
</evidence>
<keyword evidence="2" id="KW-1185">Reference proteome</keyword>
<protein>
    <recommendedName>
        <fullName evidence="3">F-box domain-containing protein</fullName>
    </recommendedName>
</protein>
<dbReference type="Gene3D" id="3.80.10.10">
    <property type="entry name" value="Ribonuclease Inhibitor"/>
    <property type="match status" value="1"/>
</dbReference>
<organism evidence="1 2">
    <name type="scientific">Favolaschia claudopus</name>
    <dbReference type="NCBI Taxonomy" id="2862362"/>
    <lineage>
        <taxon>Eukaryota</taxon>
        <taxon>Fungi</taxon>
        <taxon>Dikarya</taxon>
        <taxon>Basidiomycota</taxon>
        <taxon>Agaricomycotina</taxon>
        <taxon>Agaricomycetes</taxon>
        <taxon>Agaricomycetidae</taxon>
        <taxon>Agaricales</taxon>
        <taxon>Marasmiineae</taxon>
        <taxon>Mycenaceae</taxon>
        <taxon>Favolaschia</taxon>
    </lineage>
</organism>
<dbReference type="Proteomes" id="UP001362999">
    <property type="component" value="Unassembled WGS sequence"/>
</dbReference>
<evidence type="ECO:0008006" key="3">
    <source>
        <dbReference type="Google" id="ProtNLM"/>
    </source>
</evidence>
<reference evidence="1 2" key="1">
    <citation type="journal article" date="2024" name="J Genomics">
        <title>Draft genome sequencing and assembly of Favolaschia claudopus CIRM-BRFM 2984 isolated from oak limbs.</title>
        <authorList>
            <person name="Navarro D."/>
            <person name="Drula E."/>
            <person name="Chaduli D."/>
            <person name="Cazenave R."/>
            <person name="Ahrendt S."/>
            <person name="Wang J."/>
            <person name="Lipzen A."/>
            <person name="Daum C."/>
            <person name="Barry K."/>
            <person name="Grigoriev I.V."/>
            <person name="Favel A."/>
            <person name="Rosso M.N."/>
            <person name="Martin F."/>
        </authorList>
    </citation>
    <scope>NUCLEOTIDE SEQUENCE [LARGE SCALE GENOMIC DNA]</scope>
    <source>
        <strain evidence="1 2">CIRM-BRFM 2984</strain>
    </source>
</reference>
<sequence>MLILDLEQQRSKAGSQLNSLRDPMARLPREIQSHIFLDVEPSLHRALTDPDNNPLVLLRVCRLWRVIALSTPRLWTDLSMISLPRSANYTLLCREWMERARPHHLSLTLEGSLVLDYSVQTLMTQYEDRIQSLTLKLDDSLNSRLSRMIRLQVDALFPALQALKIMPQDCGDMHLHTIDDLLDVLRAAPYISHCMIYNMLFREETEHWEEFPLLTIASLEQFELQDPLRFMSLQVTRSSAAILRYLTLPALKHITLTDFDITHDELVAFFSRSSAPLRSLDISMQTIWDDLHVDQLLRLMPSLTALHLYAVYNSNSRFQAFVDILGTELVVLPDLRVLRLSADSDHSTPIDYEGLIRMLNIRRTSCATRLECFELYFATDFAPLGFDLPLLSSGVKSALQQLVTDGLEVHVIHVDDERKNLLD</sequence>
<comment type="caution">
    <text evidence="1">The sequence shown here is derived from an EMBL/GenBank/DDBJ whole genome shotgun (WGS) entry which is preliminary data.</text>
</comment>
<dbReference type="EMBL" id="JAWWNJ010000089">
    <property type="protein sequence ID" value="KAK7000362.1"/>
    <property type="molecule type" value="Genomic_DNA"/>
</dbReference>
<proteinExistence type="predicted"/>
<dbReference type="SUPFAM" id="SSF52047">
    <property type="entry name" value="RNI-like"/>
    <property type="match status" value="1"/>
</dbReference>